<dbReference type="SMART" id="SM00886">
    <property type="entry name" value="Dabb"/>
    <property type="match status" value="1"/>
</dbReference>
<gene>
    <name evidence="3" type="ORF">GCM10010977_31960</name>
</gene>
<evidence type="ECO:0000256" key="1">
    <source>
        <dbReference type="ARBA" id="ARBA00011738"/>
    </source>
</evidence>
<evidence type="ECO:0000313" key="3">
    <source>
        <dbReference type="EMBL" id="GGO49621.1"/>
    </source>
</evidence>
<dbReference type="PANTHER" id="PTHR33178:SF10">
    <property type="entry name" value="STRESS-RESPONSE A_B BARREL DOMAIN-CONTAINING PROTEIN"/>
    <property type="match status" value="1"/>
</dbReference>
<dbReference type="Pfam" id="PF07876">
    <property type="entry name" value="Dabb"/>
    <property type="match status" value="1"/>
</dbReference>
<keyword evidence="4" id="KW-1185">Reference proteome</keyword>
<sequence length="126" mass="14261">MIRHIVMFRWKDSFTEDIRAQWIEGLNRLHGEIPGLLAFQHGPDVLRTVKSWDHVIIADFEDRDALAVYNTHPAHEAIKPFSLPNVLDLAYVDLDLPAALSADLPVSTTDTHTTFPITSHTPEDHS</sequence>
<protein>
    <recommendedName>
        <fullName evidence="2">Stress-response A/B barrel domain-containing protein</fullName>
    </recommendedName>
</protein>
<proteinExistence type="predicted"/>
<name>A0ABQ2MCB5_9MICC</name>
<dbReference type="EMBL" id="BMLQ01000012">
    <property type="protein sequence ID" value="GGO49621.1"/>
    <property type="molecule type" value="Genomic_DNA"/>
</dbReference>
<feature type="domain" description="Stress-response A/B barrel" evidence="2">
    <location>
        <begin position="2"/>
        <end position="94"/>
    </location>
</feature>
<accession>A0ABQ2MCB5</accession>
<evidence type="ECO:0000259" key="2">
    <source>
        <dbReference type="PROSITE" id="PS51502"/>
    </source>
</evidence>
<dbReference type="Proteomes" id="UP000642509">
    <property type="component" value="Unassembled WGS sequence"/>
</dbReference>
<dbReference type="SUPFAM" id="SSF54909">
    <property type="entry name" value="Dimeric alpha+beta barrel"/>
    <property type="match status" value="1"/>
</dbReference>
<dbReference type="RefSeq" id="WP_188807162.1">
    <property type="nucleotide sequence ID" value="NZ_BAAAOU010000017.1"/>
</dbReference>
<dbReference type="PROSITE" id="PS51502">
    <property type="entry name" value="S_R_A_B_BARREL"/>
    <property type="match status" value="1"/>
</dbReference>
<reference evidence="4" key="1">
    <citation type="journal article" date="2019" name="Int. J. Syst. Evol. Microbiol.">
        <title>The Global Catalogue of Microorganisms (GCM) 10K type strain sequencing project: providing services to taxonomists for standard genome sequencing and annotation.</title>
        <authorList>
            <consortium name="The Broad Institute Genomics Platform"/>
            <consortium name="The Broad Institute Genome Sequencing Center for Infectious Disease"/>
            <person name="Wu L."/>
            <person name="Ma J."/>
        </authorList>
    </citation>
    <scope>NUCLEOTIDE SEQUENCE [LARGE SCALE GENOMIC DNA]</scope>
    <source>
        <strain evidence="4">CGMCC 1.7064</strain>
    </source>
</reference>
<organism evidence="3 4">
    <name type="scientific">Citricoccus zhacaiensis</name>
    <dbReference type="NCBI Taxonomy" id="489142"/>
    <lineage>
        <taxon>Bacteria</taxon>
        <taxon>Bacillati</taxon>
        <taxon>Actinomycetota</taxon>
        <taxon>Actinomycetes</taxon>
        <taxon>Micrococcales</taxon>
        <taxon>Micrococcaceae</taxon>
        <taxon>Citricoccus</taxon>
    </lineage>
</organism>
<dbReference type="PANTHER" id="PTHR33178">
    <property type="match status" value="1"/>
</dbReference>
<dbReference type="InterPro" id="IPR011008">
    <property type="entry name" value="Dimeric_a/b-barrel"/>
</dbReference>
<dbReference type="InterPro" id="IPR044662">
    <property type="entry name" value="HS1/DABB1-like"/>
</dbReference>
<evidence type="ECO:0000313" key="4">
    <source>
        <dbReference type="Proteomes" id="UP000642509"/>
    </source>
</evidence>
<dbReference type="Gene3D" id="3.30.70.100">
    <property type="match status" value="1"/>
</dbReference>
<comment type="caution">
    <text evidence="3">The sequence shown here is derived from an EMBL/GenBank/DDBJ whole genome shotgun (WGS) entry which is preliminary data.</text>
</comment>
<dbReference type="InterPro" id="IPR013097">
    <property type="entry name" value="Dabb"/>
</dbReference>
<comment type="subunit">
    <text evidence="1">Homodimer.</text>
</comment>